<evidence type="ECO:0000313" key="2">
    <source>
        <dbReference type="Proteomes" id="UP000257109"/>
    </source>
</evidence>
<accession>A0A371EW17</accession>
<organism evidence="1 2">
    <name type="scientific">Mucuna pruriens</name>
    <name type="common">Velvet bean</name>
    <name type="synonym">Dolichos pruriens</name>
    <dbReference type="NCBI Taxonomy" id="157652"/>
    <lineage>
        <taxon>Eukaryota</taxon>
        <taxon>Viridiplantae</taxon>
        <taxon>Streptophyta</taxon>
        <taxon>Embryophyta</taxon>
        <taxon>Tracheophyta</taxon>
        <taxon>Spermatophyta</taxon>
        <taxon>Magnoliopsida</taxon>
        <taxon>eudicotyledons</taxon>
        <taxon>Gunneridae</taxon>
        <taxon>Pentapetalae</taxon>
        <taxon>rosids</taxon>
        <taxon>fabids</taxon>
        <taxon>Fabales</taxon>
        <taxon>Fabaceae</taxon>
        <taxon>Papilionoideae</taxon>
        <taxon>50 kb inversion clade</taxon>
        <taxon>NPAAA clade</taxon>
        <taxon>indigoferoid/millettioid clade</taxon>
        <taxon>Phaseoleae</taxon>
        <taxon>Mucuna</taxon>
    </lineage>
</organism>
<dbReference type="Proteomes" id="UP000257109">
    <property type="component" value="Unassembled WGS sequence"/>
</dbReference>
<proteinExistence type="predicted"/>
<feature type="non-terminal residue" evidence="1">
    <location>
        <position position="71"/>
    </location>
</feature>
<reference evidence="1" key="1">
    <citation type="submission" date="2018-05" db="EMBL/GenBank/DDBJ databases">
        <title>Draft genome of Mucuna pruriens seed.</title>
        <authorList>
            <person name="Nnadi N.E."/>
            <person name="Vos R."/>
            <person name="Hasami M.H."/>
            <person name="Devisetty U.K."/>
            <person name="Aguiy J.C."/>
        </authorList>
    </citation>
    <scope>NUCLEOTIDE SEQUENCE [LARGE SCALE GENOMIC DNA]</scope>
    <source>
        <strain evidence="1">JCA_2017</strain>
    </source>
</reference>
<keyword evidence="2" id="KW-1185">Reference proteome</keyword>
<dbReference type="AlphaFoldDB" id="A0A371EW17"/>
<feature type="non-terminal residue" evidence="1">
    <location>
        <position position="1"/>
    </location>
</feature>
<sequence length="71" mass="8370">MILIQEFDIKIRGKKSVENSIVDHVSRIERENDPMPIREDFLDEKLLLMDKITPWFVDICNLIVASKFPPE</sequence>
<protein>
    <submittedName>
        <fullName evidence="1">Uncharacterized protein</fullName>
    </submittedName>
</protein>
<comment type="caution">
    <text evidence="1">The sequence shown here is derived from an EMBL/GenBank/DDBJ whole genome shotgun (WGS) entry which is preliminary data.</text>
</comment>
<dbReference type="EMBL" id="QJKJ01011783">
    <property type="protein sequence ID" value="RDX70247.1"/>
    <property type="molecule type" value="Genomic_DNA"/>
</dbReference>
<evidence type="ECO:0000313" key="1">
    <source>
        <dbReference type="EMBL" id="RDX70247.1"/>
    </source>
</evidence>
<name>A0A371EW17_MUCPR</name>
<gene>
    <name evidence="1" type="ORF">CR513_50532</name>
</gene>
<dbReference type="OrthoDB" id="1739755at2759"/>